<evidence type="ECO:0000259" key="2">
    <source>
        <dbReference type="PROSITE" id="PS50806"/>
    </source>
</evidence>
<reference evidence="3" key="2">
    <citation type="journal article" date="2023" name="BMC Genomics">
        <title>Pest status, molecular evolution, and epigenetic factors derived from the genome assembly of Frankliniella fusca, a thysanopteran phytovirus vector.</title>
        <authorList>
            <person name="Catto M.A."/>
            <person name="Labadie P.E."/>
            <person name="Jacobson A.L."/>
            <person name="Kennedy G.G."/>
            <person name="Srinivasan R."/>
            <person name="Hunt B.G."/>
        </authorList>
    </citation>
    <scope>NUCLEOTIDE SEQUENCE</scope>
    <source>
        <strain evidence="3">PL_HMW_Pooled</strain>
    </source>
</reference>
<feature type="compositionally biased region" description="Low complexity" evidence="1">
    <location>
        <begin position="446"/>
        <end position="456"/>
    </location>
</feature>
<protein>
    <submittedName>
        <fullName evidence="3">RNA 3'-terminal phosphate cyclase</fullName>
    </submittedName>
</protein>
<organism evidence="3 4">
    <name type="scientific">Frankliniella fusca</name>
    <dbReference type="NCBI Taxonomy" id="407009"/>
    <lineage>
        <taxon>Eukaryota</taxon>
        <taxon>Metazoa</taxon>
        <taxon>Ecdysozoa</taxon>
        <taxon>Arthropoda</taxon>
        <taxon>Hexapoda</taxon>
        <taxon>Insecta</taxon>
        <taxon>Pterygota</taxon>
        <taxon>Neoptera</taxon>
        <taxon>Paraneoptera</taxon>
        <taxon>Thysanoptera</taxon>
        <taxon>Terebrantia</taxon>
        <taxon>Thripoidea</taxon>
        <taxon>Thripidae</taxon>
        <taxon>Frankliniella</taxon>
    </lineage>
</organism>
<comment type="caution">
    <text evidence="3">The sequence shown here is derived from an EMBL/GenBank/DDBJ whole genome shotgun (WGS) entry which is preliminary data.</text>
</comment>
<dbReference type="EMBL" id="JAHWGI010000255">
    <property type="protein sequence ID" value="KAK3911239.1"/>
    <property type="molecule type" value="Genomic_DNA"/>
</dbReference>
<feature type="region of interest" description="Disordered" evidence="1">
    <location>
        <begin position="187"/>
        <end position="303"/>
    </location>
</feature>
<dbReference type="Proteomes" id="UP001219518">
    <property type="component" value="Unassembled WGS sequence"/>
</dbReference>
<feature type="compositionally biased region" description="Polar residues" evidence="1">
    <location>
        <begin position="95"/>
        <end position="115"/>
    </location>
</feature>
<dbReference type="InterPro" id="IPR003655">
    <property type="entry name" value="aKRAB"/>
</dbReference>
<dbReference type="GO" id="GO:0006355">
    <property type="term" value="P:regulation of DNA-templated transcription"/>
    <property type="evidence" value="ECO:0007669"/>
    <property type="project" value="InterPro"/>
</dbReference>
<keyword evidence="4" id="KW-1185">Reference proteome</keyword>
<dbReference type="AlphaFoldDB" id="A0AAE1L9Y6"/>
<feature type="region of interest" description="Disordered" evidence="1">
    <location>
        <begin position="429"/>
        <end position="460"/>
    </location>
</feature>
<dbReference type="PANTHER" id="PTHR31025">
    <property type="entry name" value="SI:CH211-196P9.1-RELATED"/>
    <property type="match status" value="1"/>
</dbReference>
<gene>
    <name evidence="3" type="ORF">KUF71_004368</name>
</gene>
<sequence>MCTMERFSAKQLVEYLAKVAVDLDDEVLDVIRKAKVTGKRALKYDISAWSNIGLAYGDILEVMDCINNFSSFSQNTDKENSPPLSQASVEPMKSGPSTSFLTIHSQPTTTEPESNSENRRKRPHPITYSSDSDEEIVNLKKFECLKQYFSPEEFSDLSLSVKQSYLEEKDNYEFGLKQNVNIDRPSFMVPKKSSQKESKLMITPSTSTAQTIREHSQIKSLTAPTTSQSSLATNDKNSPKPSVSRKPASDKQARDSTLDSNETSDDESDDDSQNQNKSAKSSETSSVATSKKPRKKRQRLIDTLSNEEVANKLPKYDIEAILSGKGEKEKDVLEVLKSDGIVYEAQRKLMMRTLTKYIYFDEKGSLKKFVTTDEKSGMAASVVRAYPKFADNSDPKKRPWWRIFDPAGPSGYIANCIVGIQRAMNPSDRLRGGGQGKLVDVDENSDATASTSTSSDNYHDPEAEWMSLTMPYQASKPQLIQGMQKSFPVRRRWIVEQGPSITEVLTRYVHLVSFDSEMIEMEFNLITTDKASLFLQKFPSLVNAVLRLNGRDKIKVKMLEKGENKDTIEACLFLADKLPRPNLKRFSNASNDSVMPQQKTLVSCVPRGVNVQDFIQSRRDKTGVAVQPYLLAFVPEGQVSSLSIVVDSKTINLNTTSILKGLDMLFKVYFVFNVHYPLGWKMFWEMIQNGIYKIEPRKLTNSARELLLKYKVL</sequence>
<evidence type="ECO:0000256" key="1">
    <source>
        <dbReference type="SAM" id="MobiDB-lite"/>
    </source>
</evidence>
<accession>A0AAE1L9Y6</accession>
<feature type="compositionally biased region" description="Polar residues" evidence="1">
    <location>
        <begin position="218"/>
        <end position="241"/>
    </location>
</feature>
<dbReference type="PANTHER" id="PTHR31025:SF9">
    <property type="entry name" value="SI:DKEY-286J15.1"/>
    <property type="match status" value="1"/>
</dbReference>
<name>A0AAE1L9Y6_9NEOP</name>
<reference evidence="3" key="1">
    <citation type="submission" date="2021-07" db="EMBL/GenBank/DDBJ databases">
        <authorList>
            <person name="Catto M.A."/>
            <person name="Jacobson A."/>
            <person name="Kennedy G."/>
            <person name="Labadie P."/>
            <person name="Hunt B.G."/>
            <person name="Srinivasan R."/>
        </authorList>
    </citation>
    <scope>NUCLEOTIDE SEQUENCE</scope>
    <source>
        <strain evidence="3">PL_HMW_Pooled</strain>
        <tissue evidence="3">Head</tissue>
    </source>
</reference>
<feature type="region of interest" description="Disordered" evidence="1">
    <location>
        <begin position="74"/>
        <end position="132"/>
    </location>
</feature>
<feature type="domain" description="KRAB-related" evidence="2">
    <location>
        <begin position="137"/>
        <end position="200"/>
    </location>
</feature>
<feature type="compositionally biased region" description="Basic and acidic residues" evidence="1">
    <location>
        <begin position="247"/>
        <end position="257"/>
    </location>
</feature>
<dbReference type="PROSITE" id="PS50806">
    <property type="entry name" value="KRAB_RELATED"/>
    <property type="match status" value="1"/>
</dbReference>
<evidence type="ECO:0000313" key="3">
    <source>
        <dbReference type="EMBL" id="KAK3911239.1"/>
    </source>
</evidence>
<evidence type="ECO:0000313" key="4">
    <source>
        <dbReference type="Proteomes" id="UP001219518"/>
    </source>
</evidence>
<proteinExistence type="predicted"/>
<feature type="compositionally biased region" description="Acidic residues" evidence="1">
    <location>
        <begin position="262"/>
        <end position="272"/>
    </location>
</feature>
<feature type="compositionally biased region" description="Polar residues" evidence="1">
    <location>
        <begin position="276"/>
        <end position="289"/>
    </location>
</feature>